<reference evidence="3" key="1">
    <citation type="submission" date="2017-11" db="EMBL/GenBank/DDBJ databases">
        <authorList>
            <person name="Watanabe M."/>
            <person name="Kojima H."/>
        </authorList>
    </citation>
    <scope>NUCLEOTIDE SEQUENCE [LARGE SCALE GENOMIC DNA]</scope>
    <source>
        <strain evidence="3">Tokyo 01</strain>
    </source>
</reference>
<feature type="region of interest" description="Disordered" evidence="1">
    <location>
        <begin position="26"/>
        <end position="96"/>
    </location>
</feature>
<protein>
    <submittedName>
        <fullName evidence="2">Uncharacterized protein</fullName>
    </submittedName>
</protein>
<evidence type="ECO:0000313" key="2">
    <source>
        <dbReference type="EMBL" id="GBC62125.1"/>
    </source>
</evidence>
<dbReference type="Gene3D" id="1.20.120.20">
    <property type="entry name" value="Apolipoprotein"/>
    <property type="match status" value="1"/>
</dbReference>
<gene>
    <name evidence="2" type="ORF">DENIS_3088</name>
</gene>
<dbReference type="AlphaFoldDB" id="A0A401FYT6"/>
<evidence type="ECO:0000313" key="3">
    <source>
        <dbReference type="Proteomes" id="UP000288096"/>
    </source>
</evidence>
<comment type="caution">
    <text evidence="2">The sequence shown here is derived from an EMBL/GenBank/DDBJ whole genome shotgun (WGS) entry which is preliminary data.</text>
</comment>
<evidence type="ECO:0000256" key="1">
    <source>
        <dbReference type="SAM" id="MobiDB-lite"/>
    </source>
</evidence>
<sequence length="354" mass="40090">MNSEITVAHSKAEFDRIQHIKARALEESEEQTAVLPDDAADTVSEKLTQTTDVHQSREEDIMATAKPDPKAAPSQEAAPKTEQNKKSETGEPVSGEQKLASDLLQHLTATKMTAGQLDLLLEKLELQFDHLVHGQLVGKLKQTDNYTFAKEYLDMEIQPMKEVMERMKRLIGVLQDKQITLADDLAEVKQEIHADIAKVRTEIEAAVDSGKKESRNGIERQSKTVSAKVDHEIQRLNHNIDDQMKGFRNELTEALQQERRESGSELKTLRSKFESDTDKLRESLVEKVRQEGERVEAETRKIGQEAADARQKVQDSLHTLSEYLLLVIEAAGLRDKIEKLSYDKSLEEMKNLKL</sequence>
<keyword evidence="3" id="KW-1185">Reference proteome</keyword>
<dbReference type="EMBL" id="BEXT01000001">
    <property type="protein sequence ID" value="GBC62125.1"/>
    <property type="molecule type" value="Genomic_DNA"/>
</dbReference>
<dbReference type="Proteomes" id="UP000288096">
    <property type="component" value="Unassembled WGS sequence"/>
</dbReference>
<dbReference type="RefSeq" id="WP_124329324.1">
    <property type="nucleotide sequence ID" value="NZ_BEXT01000001.1"/>
</dbReference>
<proteinExistence type="predicted"/>
<reference evidence="3" key="2">
    <citation type="submission" date="2019-01" db="EMBL/GenBank/DDBJ databases">
        <title>Genome sequence of Desulfonema ishimotonii strain Tokyo 01.</title>
        <authorList>
            <person name="Fukui M."/>
        </authorList>
    </citation>
    <scope>NUCLEOTIDE SEQUENCE [LARGE SCALE GENOMIC DNA]</scope>
    <source>
        <strain evidence="3">Tokyo 01</strain>
    </source>
</reference>
<dbReference type="SUPFAM" id="SSF58113">
    <property type="entry name" value="Apolipoprotein A-I"/>
    <property type="match status" value="1"/>
</dbReference>
<accession>A0A401FYT6</accession>
<name>A0A401FYT6_9BACT</name>
<organism evidence="2 3">
    <name type="scientific">Desulfonema ishimotonii</name>
    <dbReference type="NCBI Taxonomy" id="45657"/>
    <lineage>
        <taxon>Bacteria</taxon>
        <taxon>Pseudomonadati</taxon>
        <taxon>Thermodesulfobacteriota</taxon>
        <taxon>Desulfobacteria</taxon>
        <taxon>Desulfobacterales</taxon>
        <taxon>Desulfococcaceae</taxon>
        <taxon>Desulfonema</taxon>
    </lineage>
</organism>